<name>A0A6J6VHB1_9ZZZZ</name>
<evidence type="ECO:0000259" key="9">
    <source>
        <dbReference type="Pfam" id="PF00712"/>
    </source>
</evidence>
<dbReference type="SUPFAM" id="SSF55979">
    <property type="entry name" value="DNA clamp"/>
    <property type="match status" value="3"/>
</dbReference>
<dbReference type="Pfam" id="PF02767">
    <property type="entry name" value="DNA_pol3_beta_2"/>
    <property type="match status" value="1"/>
</dbReference>
<dbReference type="AlphaFoldDB" id="A0A6J6VHB1"/>
<dbReference type="GO" id="GO:0005737">
    <property type="term" value="C:cytoplasm"/>
    <property type="evidence" value="ECO:0007669"/>
    <property type="project" value="UniProtKB-SubCell"/>
</dbReference>
<evidence type="ECO:0000313" key="12">
    <source>
        <dbReference type="EMBL" id="CAB4771792.1"/>
    </source>
</evidence>
<evidence type="ECO:0000256" key="6">
    <source>
        <dbReference type="ARBA" id="ARBA00022705"/>
    </source>
</evidence>
<evidence type="ECO:0000256" key="2">
    <source>
        <dbReference type="ARBA" id="ARBA00010752"/>
    </source>
</evidence>
<comment type="subcellular location">
    <subcellularLocation>
        <location evidence="1">Cytoplasm</location>
    </subcellularLocation>
</comment>
<evidence type="ECO:0000259" key="10">
    <source>
        <dbReference type="Pfam" id="PF02767"/>
    </source>
</evidence>
<sequence>MKFRVEREVLAEALSATARVASTRNNAMPALSGVRMQVIGDELQLSCTDNDLSVQFTLPVGGQGDGVVVASAKLMSDIVRSMGEGKITVETTGEDVSISAGRSQFTVSTFAVTDFPTIAVASAPPVTLSAPVLAEALRQVVRAASVDMQRLALTGVLMAAEPEGLRLVATDSYRLAVRDLPGTTVLGHGQKVVIPGRALGELNRLLGAGGDVTLCLEENRATFRVGNASLSTSLLAVEFPNYRQLIQPSYPNKLTTAREPLLEAIRRCRILARETTPVRLEMTATSLRLVVLTQDVGNTVEELDATLVGSEVTVGFNPEYLAAGIEAVSGDEITIETTDPIKPAVLRGVGADEYLYLVMPQRLTT</sequence>
<keyword evidence="7" id="KW-0239">DNA-directed DNA polymerase</keyword>
<evidence type="ECO:0000256" key="8">
    <source>
        <dbReference type="ARBA" id="ARBA00023125"/>
    </source>
</evidence>
<dbReference type="GO" id="GO:0003677">
    <property type="term" value="F:DNA binding"/>
    <property type="evidence" value="ECO:0007669"/>
    <property type="project" value="UniProtKB-KW"/>
</dbReference>
<feature type="domain" description="DNA polymerase III beta sliding clamp central" evidence="10">
    <location>
        <begin position="128"/>
        <end position="241"/>
    </location>
</feature>
<keyword evidence="8" id="KW-0238">DNA-binding</keyword>
<dbReference type="Pfam" id="PF02768">
    <property type="entry name" value="DNA_pol3_beta_3"/>
    <property type="match status" value="1"/>
</dbReference>
<dbReference type="InterPro" id="IPR001001">
    <property type="entry name" value="DNA_polIII_beta"/>
</dbReference>
<accession>A0A6J6VHB1</accession>
<dbReference type="Pfam" id="PF00712">
    <property type="entry name" value="DNA_pol3_beta"/>
    <property type="match status" value="1"/>
</dbReference>
<dbReference type="PANTHER" id="PTHR30478:SF0">
    <property type="entry name" value="BETA SLIDING CLAMP"/>
    <property type="match status" value="1"/>
</dbReference>
<keyword evidence="5" id="KW-0548">Nucleotidyltransferase</keyword>
<proteinExistence type="inferred from homology"/>
<dbReference type="EMBL" id="CAEZZM010000183">
    <property type="protein sequence ID" value="CAB4771792.1"/>
    <property type="molecule type" value="Genomic_DNA"/>
</dbReference>
<evidence type="ECO:0000256" key="5">
    <source>
        <dbReference type="ARBA" id="ARBA00022695"/>
    </source>
</evidence>
<dbReference type="SMART" id="SM00480">
    <property type="entry name" value="POL3Bc"/>
    <property type="match status" value="1"/>
</dbReference>
<keyword evidence="6" id="KW-0235">DNA replication</keyword>
<dbReference type="Gene3D" id="3.70.10.10">
    <property type="match status" value="1"/>
</dbReference>
<evidence type="ECO:0000259" key="11">
    <source>
        <dbReference type="Pfam" id="PF02768"/>
    </source>
</evidence>
<evidence type="ECO:0000256" key="1">
    <source>
        <dbReference type="ARBA" id="ARBA00004496"/>
    </source>
</evidence>
<reference evidence="12" key="1">
    <citation type="submission" date="2020-05" db="EMBL/GenBank/DDBJ databases">
        <authorList>
            <person name="Chiriac C."/>
            <person name="Salcher M."/>
            <person name="Ghai R."/>
            <person name="Kavagutti S V."/>
        </authorList>
    </citation>
    <scope>NUCLEOTIDE SEQUENCE</scope>
</reference>
<dbReference type="PIRSF" id="PIRSF000804">
    <property type="entry name" value="DNA_pol_III_b"/>
    <property type="match status" value="1"/>
</dbReference>
<dbReference type="InterPro" id="IPR046938">
    <property type="entry name" value="DNA_clamp_sf"/>
</dbReference>
<dbReference type="NCBIfam" id="TIGR00663">
    <property type="entry name" value="dnan"/>
    <property type="match status" value="1"/>
</dbReference>
<evidence type="ECO:0000256" key="3">
    <source>
        <dbReference type="ARBA" id="ARBA00022490"/>
    </source>
</evidence>
<dbReference type="GO" id="GO:0003887">
    <property type="term" value="F:DNA-directed DNA polymerase activity"/>
    <property type="evidence" value="ECO:0007669"/>
    <property type="project" value="UniProtKB-KW"/>
</dbReference>
<keyword evidence="3" id="KW-0963">Cytoplasm</keyword>
<feature type="domain" description="DNA polymerase III beta sliding clamp N-terminal" evidence="9">
    <location>
        <begin position="1"/>
        <end position="118"/>
    </location>
</feature>
<dbReference type="CDD" id="cd00140">
    <property type="entry name" value="beta_clamp"/>
    <property type="match status" value="1"/>
</dbReference>
<evidence type="ECO:0000256" key="4">
    <source>
        <dbReference type="ARBA" id="ARBA00022679"/>
    </source>
</evidence>
<dbReference type="GO" id="GO:0008408">
    <property type="term" value="F:3'-5' exonuclease activity"/>
    <property type="evidence" value="ECO:0007669"/>
    <property type="project" value="InterPro"/>
</dbReference>
<dbReference type="Gene3D" id="3.10.150.10">
    <property type="entry name" value="DNA Polymerase III, subunit A, domain 2"/>
    <property type="match status" value="1"/>
</dbReference>
<protein>
    <submittedName>
        <fullName evidence="12">Unannotated protein</fullName>
    </submittedName>
</protein>
<dbReference type="InterPro" id="IPR022637">
    <property type="entry name" value="DNA_polIII_beta_cen"/>
</dbReference>
<gene>
    <name evidence="12" type="ORF">UFOPK2872_01194</name>
</gene>
<dbReference type="InterPro" id="IPR022634">
    <property type="entry name" value="DNA_polIII_beta_N"/>
</dbReference>
<organism evidence="12">
    <name type="scientific">freshwater metagenome</name>
    <dbReference type="NCBI Taxonomy" id="449393"/>
    <lineage>
        <taxon>unclassified sequences</taxon>
        <taxon>metagenomes</taxon>
        <taxon>ecological metagenomes</taxon>
    </lineage>
</organism>
<keyword evidence="4" id="KW-0808">Transferase</keyword>
<dbReference type="PANTHER" id="PTHR30478">
    <property type="entry name" value="DNA POLYMERASE III SUBUNIT BETA"/>
    <property type="match status" value="1"/>
</dbReference>
<feature type="domain" description="DNA polymerase III beta sliding clamp C-terminal" evidence="11">
    <location>
        <begin position="250"/>
        <end position="362"/>
    </location>
</feature>
<dbReference type="GO" id="GO:0006271">
    <property type="term" value="P:DNA strand elongation involved in DNA replication"/>
    <property type="evidence" value="ECO:0007669"/>
    <property type="project" value="TreeGrafter"/>
</dbReference>
<dbReference type="InterPro" id="IPR022635">
    <property type="entry name" value="DNA_polIII_beta_C"/>
</dbReference>
<comment type="similarity">
    <text evidence="2">Belongs to the beta sliding clamp family.</text>
</comment>
<evidence type="ECO:0000256" key="7">
    <source>
        <dbReference type="ARBA" id="ARBA00022932"/>
    </source>
</evidence>
<dbReference type="GO" id="GO:0009360">
    <property type="term" value="C:DNA polymerase III complex"/>
    <property type="evidence" value="ECO:0007669"/>
    <property type="project" value="InterPro"/>
</dbReference>